<reference evidence="2 3" key="1">
    <citation type="submission" date="2013-01" db="EMBL/GenBank/DDBJ databases">
        <authorList>
            <person name="Inman J."/>
            <person name="Zafar N."/>
            <person name="Lorenzi H."/>
            <person name="Caler E."/>
        </authorList>
    </citation>
    <scope>NUCLEOTIDE SEQUENCE [LARGE SCALE GENOMIC DNA]</scope>
    <source>
        <strain evidence="2 3">HM-3:IMSS</strain>
    </source>
</reference>
<dbReference type="VEuPathDB" id="AmoebaDB:KM1_193530"/>
<sequence length="29" mass="3504">MLPQSQLIALREREEEEEEDSKFNLITRV</sequence>
<name>M7VVH3_ENTHI</name>
<protein>
    <submittedName>
        <fullName evidence="2">Uncharacterized protein</fullName>
    </submittedName>
</protein>
<dbReference type="EMBL" id="KB638611">
    <property type="protein sequence ID" value="EMS11907.1"/>
    <property type="molecule type" value="Genomic_DNA"/>
</dbReference>
<dbReference type="AlphaFoldDB" id="M7VVH3"/>
<accession>M7VVH3</accession>
<evidence type="ECO:0000313" key="3">
    <source>
        <dbReference type="Proteomes" id="UP000030780"/>
    </source>
</evidence>
<feature type="region of interest" description="Disordered" evidence="1">
    <location>
        <begin position="1"/>
        <end position="29"/>
    </location>
</feature>
<dbReference type="Proteomes" id="UP000030780">
    <property type="component" value="Unassembled WGS sequence"/>
</dbReference>
<evidence type="ECO:0000313" key="2">
    <source>
        <dbReference type="EMBL" id="EMS11907.1"/>
    </source>
</evidence>
<gene>
    <name evidence="2" type="ORF">KM1_193530</name>
</gene>
<evidence type="ECO:0000256" key="1">
    <source>
        <dbReference type="SAM" id="MobiDB-lite"/>
    </source>
</evidence>
<proteinExistence type="predicted"/>
<organism evidence="2 3">
    <name type="scientific">Entamoeba histolytica HM-3:IMSS</name>
    <dbReference type="NCBI Taxonomy" id="885315"/>
    <lineage>
        <taxon>Eukaryota</taxon>
        <taxon>Amoebozoa</taxon>
        <taxon>Evosea</taxon>
        <taxon>Archamoebae</taxon>
        <taxon>Mastigamoebida</taxon>
        <taxon>Entamoebidae</taxon>
        <taxon>Entamoeba</taxon>
    </lineage>
</organism>